<evidence type="ECO:0000313" key="1">
    <source>
        <dbReference type="EMBL" id="TGY97168.1"/>
    </source>
</evidence>
<evidence type="ECO:0000313" key="2">
    <source>
        <dbReference type="Proteomes" id="UP000304953"/>
    </source>
</evidence>
<protein>
    <submittedName>
        <fullName evidence="1">Uncharacterized protein</fullName>
    </submittedName>
</protein>
<proteinExistence type="predicted"/>
<organism evidence="1 2">
    <name type="scientific">Petralouisia muris</name>
    <dbReference type="NCBI Taxonomy" id="3032872"/>
    <lineage>
        <taxon>Bacteria</taxon>
        <taxon>Bacillati</taxon>
        <taxon>Bacillota</taxon>
        <taxon>Clostridia</taxon>
        <taxon>Lachnospirales</taxon>
        <taxon>Lachnospiraceae</taxon>
        <taxon>Petralouisia</taxon>
    </lineage>
</organism>
<dbReference type="EMBL" id="SRYA01000009">
    <property type="protein sequence ID" value="TGY97168.1"/>
    <property type="molecule type" value="Genomic_DNA"/>
</dbReference>
<comment type="caution">
    <text evidence="1">The sequence shown here is derived from an EMBL/GenBank/DDBJ whole genome shotgun (WGS) entry which is preliminary data.</text>
</comment>
<name>A0AC61RYT3_9FIRM</name>
<dbReference type="Proteomes" id="UP000304953">
    <property type="component" value="Unassembled WGS sequence"/>
</dbReference>
<keyword evidence="2" id="KW-1185">Reference proteome</keyword>
<accession>A0AC61RYT3</accession>
<sequence>MERIPEEVLRTYEVSESYQKLKILRNEGREILQRYYRKYKDSLPYFKEVTAKKLDHERYGTGMTLPRGRLCPGNMQELIIGNVKRGRIVKEYVNPGYVYGYDKEDNLITSDMVEGEIRDREYIFWTDPYTQVGLCYDKLLGLECGTISEVCYSEKKRIIRYLFGVLYDGKITSMVMERYKYEGDKAFVTFIDSSIDDEDGFDYIAGEHIVLDMDEQGTVLKYKAYMDMTPEEVIEKAPKYKLTL</sequence>
<reference evidence="1" key="1">
    <citation type="submission" date="2019-04" db="EMBL/GenBank/DDBJ databases">
        <title>Microbes associate with the intestines of laboratory mice.</title>
        <authorList>
            <person name="Navarre W."/>
            <person name="Wong E."/>
            <person name="Huang K."/>
            <person name="Tropini C."/>
            <person name="Ng K."/>
            <person name="Yu B."/>
        </authorList>
    </citation>
    <scope>NUCLEOTIDE SEQUENCE</scope>
    <source>
        <strain evidence="1">NM01_1-7b</strain>
    </source>
</reference>
<gene>
    <name evidence="1" type="ORF">E5329_05675</name>
</gene>